<proteinExistence type="predicted"/>
<dbReference type="Proteomes" id="UP000183954">
    <property type="component" value="Unassembled WGS sequence"/>
</dbReference>
<dbReference type="EMBL" id="FQXJ01000043">
    <property type="protein sequence ID" value="SHJ18660.1"/>
    <property type="molecule type" value="Genomic_DNA"/>
</dbReference>
<sequence length="83" mass="9588">MSSRPPTAPYVPFGMRRFQSLHVTSQNNIDLKPRYPILSKRLLDSTWHKIGQWAVRQLEFAYFIHLAMDTLGLGCTLPTIRVC</sequence>
<evidence type="ECO:0000313" key="2">
    <source>
        <dbReference type="Proteomes" id="UP000183954"/>
    </source>
</evidence>
<evidence type="ECO:0000313" key="1">
    <source>
        <dbReference type="EMBL" id="SHJ18660.1"/>
    </source>
</evidence>
<accession>A0A1M6H8Y3</accession>
<protein>
    <submittedName>
        <fullName evidence="1">Uncharacterized protein</fullName>
    </submittedName>
</protein>
<gene>
    <name evidence="1" type="ORF">SAMN02746098_05311</name>
</gene>
<organism evidence="1 2">
    <name type="scientific">Desulfosporosinus lacus DSM 15449</name>
    <dbReference type="NCBI Taxonomy" id="1121420"/>
    <lineage>
        <taxon>Bacteria</taxon>
        <taxon>Bacillati</taxon>
        <taxon>Bacillota</taxon>
        <taxon>Clostridia</taxon>
        <taxon>Eubacteriales</taxon>
        <taxon>Desulfitobacteriaceae</taxon>
        <taxon>Desulfosporosinus</taxon>
    </lineage>
</organism>
<name>A0A1M6H8Y3_9FIRM</name>
<keyword evidence="2" id="KW-1185">Reference proteome</keyword>
<dbReference type="AlphaFoldDB" id="A0A1M6H8Y3"/>
<reference evidence="2" key="1">
    <citation type="submission" date="2016-11" db="EMBL/GenBank/DDBJ databases">
        <authorList>
            <person name="Varghese N."/>
            <person name="Submissions S."/>
        </authorList>
    </citation>
    <scope>NUCLEOTIDE SEQUENCE [LARGE SCALE GENOMIC DNA]</scope>
    <source>
        <strain evidence="2">DSM 15449</strain>
    </source>
</reference>